<organism evidence="2 3">
    <name type="scientific">Mycena rosella</name>
    <name type="common">Pink bonnet</name>
    <name type="synonym">Agaricus rosellus</name>
    <dbReference type="NCBI Taxonomy" id="1033263"/>
    <lineage>
        <taxon>Eukaryota</taxon>
        <taxon>Fungi</taxon>
        <taxon>Dikarya</taxon>
        <taxon>Basidiomycota</taxon>
        <taxon>Agaricomycotina</taxon>
        <taxon>Agaricomycetes</taxon>
        <taxon>Agaricomycetidae</taxon>
        <taxon>Agaricales</taxon>
        <taxon>Marasmiineae</taxon>
        <taxon>Mycenaceae</taxon>
        <taxon>Mycena</taxon>
    </lineage>
</organism>
<accession>A0AAD7G6M0</accession>
<dbReference type="EMBL" id="JARKIE010000166">
    <property type="protein sequence ID" value="KAJ7672744.1"/>
    <property type="molecule type" value="Genomic_DNA"/>
</dbReference>
<evidence type="ECO:0000313" key="2">
    <source>
        <dbReference type="EMBL" id="KAJ7672744.1"/>
    </source>
</evidence>
<reference evidence="2" key="1">
    <citation type="submission" date="2023-03" db="EMBL/GenBank/DDBJ databases">
        <title>Massive genome expansion in bonnet fungi (Mycena s.s.) driven by repeated elements and novel gene families across ecological guilds.</title>
        <authorList>
            <consortium name="Lawrence Berkeley National Laboratory"/>
            <person name="Harder C.B."/>
            <person name="Miyauchi S."/>
            <person name="Viragh M."/>
            <person name="Kuo A."/>
            <person name="Thoen E."/>
            <person name="Andreopoulos B."/>
            <person name="Lu D."/>
            <person name="Skrede I."/>
            <person name="Drula E."/>
            <person name="Henrissat B."/>
            <person name="Morin E."/>
            <person name="Kohler A."/>
            <person name="Barry K."/>
            <person name="LaButti K."/>
            <person name="Morin E."/>
            <person name="Salamov A."/>
            <person name="Lipzen A."/>
            <person name="Mereny Z."/>
            <person name="Hegedus B."/>
            <person name="Baldrian P."/>
            <person name="Stursova M."/>
            <person name="Weitz H."/>
            <person name="Taylor A."/>
            <person name="Grigoriev I.V."/>
            <person name="Nagy L.G."/>
            <person name="Martin F."/>
            <person name="Kauserud H."/>
        </authorList>
    </citation>
    <scope>NUCLEOTIDE SEQUENCE</scope>
    <source>
        <strain evidence="2">CBHHK067</strain>
    </source>
</reference>
<evidence type="ECO:0000256" key="1">
    <source>
        <dbReference type="SAM" id="MobiDB-lite"/>
    </source>
</evidence>
<feature type="region of interest" description="Disordered" evidence="1">
    <location>
        <begin position="86"/>
        <end position="114"/>
    </location>
</feature>
<proteinExistence type="predicted"/>
<name>A0AAD7G6M0_MYCRO</name>
<feature type="compositionally biased region" description="Basic and acidic residues" evidence="1">
    <location>
        <begin position="86"/>
        <end position="95"/>
    </location>
</feature>
<comment type="caution">
    <text evidence="2">The sequence shown here is derived from an EMBL/GenBank/DDBJ whole genome shotgun (WGS) entry which is preliminary data.</text>
</comment>
<dbReference type="Proteomes" id="UP001221757">
    <property type="component" value="Unassembled WGS sequence"/>
</dbReference>
<protein>
    <submittedName>
        <fullName evidence="2">Uncharacterized protein</fullName>
    </submittedName>
</protein>
<dbReference type="AlphaFoldDB" id="A0AAD7G6M0"/>
<gene>
    <name evidence="2" type="ORF">B0H17DRAFT_1183349</name>
</gene>
<evidence type="ECO:0000313" key="3">
    <source>
        <dbReference type="Proteomes" id="UP001221757"/>
    </source>
</evidence>
<keyword evidence="3" id="KW-1185">Reference proteome</keyword>
<sequence length="185" mass="21287">MADSLQAQMDSFRRQVEERITAQNVEITAQNVEIESLARRQERWLSVEDVKKREFELEWQRYNHPSEKVEDLAQRVLDEMREAAEWERSQRKRAESGCCGRRGWSKRSKDSPPTVAALSSEESEYPTEPPGGATVTLLTFIPANKSHRYTARMIADALGAWKKKMSSPKARAHITITTNSRCYTI</sequence>